<evidence type="ECO:0000256" key="6">
    <source>
        <dbReference type="ARBA" id="ARBA00023136"/>
    </source>
</evidence>
<evidence type="ECO:0000256" key="4">
    <source>
        <dbReference type="ARBA" id="ARBA00022729"/>
    </source>
</evidence>
<gene>
    <name evidence="9" type="ORF">CEUTPL_LOCUS6992</name>
</gene>
<dbReference type="InterPro" id="IPR039311">
    <property type="entry name" value="FAM187A/B"/>
</dbReference>
<dbReference type="EMBL" id="OU892279">
    <property type="protein sequence ID" value="CAG9766407.1"/>
    <property type="molecule type" value="Genomic_DNA"/>
</dbReference>
<dbReference type="InterPro" id="IPR013783">
    <property type="entry name" value="Ig-like_fold"/>
</dbReference>
<evidence type="ECO:0000256" key="7">
    <source>
        <dbReference type="ARBA" id="ARBA00023180"/>
    </source>
</evidence>
<comment type="similarity">
    <text evidence="2">Belongs to the FAM187 family.</text>
</comment>
<feature type="signal peptide" evidence="8">
    <location>
        <begin position="1"/>
        <end position="19"/>
    </location>
</feature>
<dbReference type="InterPro" id="IPR036179">
    <property type="entry name" value="Ig-like_dom_sf"/>
</dbReference>
<dbReference type="PANTHER" id="PTHR32178:SF6">
    <property type="entry name" value="IG-LIKE DOMAIN-CONTAINING PROTEIN"/>
    <property type="match status" value="1"/>
</dbReference>
<evidence type="ECO:0000256" key="2">
    <source>
        <dbReference type="ARBA" id="ARBA00008727"/>
    </source>
</evidence>
<evidence type="ECO:0000313" key="9">
    <source>
        <dbReference type="EMBL" id="CAG9766407.1"/>
    </source>
</evidence>
<sequence length="405" mass="46102">MNKLFQLLLVLCLLQATGCGFFSSSINKLKQKAKQAYKKRFGKDSAINIWGQQKSEYPGANQQLRAENRQKWHEYYECLIAQSKNLNNQKTITPEAIIGFETASIAMECKICLNPLESELKSSVEWEWASPEEDIMSPIEFTEHILVSPEDRTLHIYNLKPENSGQYMCKLGQSIVAPYFLTVVNISEDTFNEVHSPAALNGPYSEKPQELKYSLVLDTEWGEWTPCSKCNEIGRKHKLGYCEVFSKEIVGVKENQTEDTSLDDVKELFNIFKYGIPCQSHILPNAIRQIPETKCPEGQVFEIRDKDGKVLERANNSDGIYSLTQKLPPLEPTVERQVQYGVKGKDIVLECPGNINSDVPQQWQIGEKNLIPETIAKQSNGRIFISITDRVHIKMAKISDSNIYR</sequence>
<reference evidence="9" key="1">
    <citation type="submission" date="2022-01" db="EMBL/GenBank/DDBJ databases">
        <authorList>
            <person name="King R."/>
        </authorList>
    </citation>
    <scope>NUCLEOTIDE SEQUENCE</scope>
</reference>
<evidence type="ECO:0008006" key="11">
    <source>
        <dbReference type="Google" id="ProtNLM"/>
    </source>
</evidence>
<keyword evidence="4 8" id="KW-0732">Signal</keyword>
<keyword evidence="6" id="KW-0472">Membrane</keyword>
<evidence type="ECO:0000313" key="10">
    <source>
        <dbReference type="Proteomes" id="UP001152799"/>
    </source>
</evidence>
<comment type="subcellular location">
    <subcellularLocation>
        <location evidence="1">Membrane</location>
        <topology evidence="1">Single-pass type I membrane protein</topology>
    </subcellularLocation>
</comment>
<name>A0A9N9MK48_9CUCU</name>
<dbReference type="GO" id="GO:0016020">
    <property type="term" value="C:membrane"/>
    <property type="evidence" value="ECO:0007669"/>
    <property type="project" value="UniProtKB-SubCell"/>
</dbReference>
<dbReference type="Gene3D" id="2.60.40.10">
    <property type="entry name" value="Immunoglobulins"/>
    <property type="match status" value="1"/>
</dbReference>
<keyword evidence="3" id="KW-0812">Transmembrane</keyword>
<dbReference type="SUPFAM" id="SSF48726">
    <property type="entry name" value="Immunoglobulin"/>
    <property type="match status" value="1"/>
</dbReference>
<organism evidence="9 10">
    <name type="scientific">Ceutorhynchus assimilis</name>
    <name type="common">cabbage seed weevil</name>
    <dbReference type="NCBI Taxonomy" id="467358"/>
    <lineage>
        <taxon>Eukaryota</taxon>
        <taxon>Metazoa</taxon>
        <taxon>Ecdysozoa</taxon>
        <taxon>Arthropoda</taxon>
        <taxon>Hexapoda</taxon>
        <taxon>Insecta</taxon>
        <taxon>Pterygota</taxon>
        <taxon>Neoptera</taxon>
        <taxon>Endopterygota</taxon>
        <taxon>Coleoptera</taxon>
        <taxon>Polyphaga</taxon>
        <taxon>Cucujiformia</taxon>
        <taxon>Curculionidae</taxon>
        <taxon>Ceutorhynchinae</taxon>
        <taxon>Ceutorhynchus</taxon>
    </lineage>
</organism>
<evidence type="ECO:0000256" key="3">
    <source>
        <dbReference type="ARBA" id="ARBA00022692"/>
    </source>
</evidence>
<feature type="chain" id="PRO_5040489910" description="Ig-like domain-containing protein" evidence="8">
    <location>
        <begin position="20"/>
        <end position="405"/>
    </location>
</feature>
<accession>A0A9N9MK48</accession>
<keyword evidence="5" id="KW-1133">Transmembrane helix</keyword>
<evidence type="ECO:0000256" key="8">
    <source>
        <dbReference type="SAM" id="SignalP"/>
    </source>
</evidence>
<evidence type="ECO:0000256" key="5">
    <source>
        <dbReference type="ARBA" id="ARBA00022989"/>
    </source>
</evidence>
<dbReference type="AlphaFoldDB" id="A0A9N9MK48"/>
<dbReference type="OrthoDB" id="6434091at2759"/>
<protein>
    <recommendedName>
        <fullName evidence="11">Ig-like domain-containing protein</fullName>
    </recommendedName>
</protein>
<proteinExistence type="inferred from homology"/>
<dbReference type="PANTHER" id="PTHR32178">
    <property type="entry name" value="FAM187"/>
    <property type="match status" value="1"/>
</dbReference>
<dbReference type="Proteomes" id="UP001152799">
    <property type="component" value="Chromosome 3"/>
</dbReference>
<keyword evidence="7" id="KW-0325">Glycoprotein</keyword>
<evidence type="ECO:0000256" key="1">
    <source>
        <dbReference type="ARBA" id="ARBA00004479"/>
    </source>
</evidence>
<keyword evidence="10" id="KW-1185">Reference proteome</keyword>